<organism evidence="2 3">
    <name type="scientific">Sandaracinobacteroides saxicola</name>
    <dbReference type="NCBI Taxonomy" id="2759707"/>
    <lineage>
        <taxon>Bacteria</taxon>
        <taxon>Pseudomonadati</taxon>
        <taxon>Pseudomonadota</taxon>
        <taxon>Alphaproteobacteria</taxon>
        <taxon>Sphingomonadales</taxon>
        <taxon>Sphingosinicellaceae</taxon>
        <taxon>Sandaracinobacteroides</taxon>
    </lineage>
</organism>
<dbReference type="PANTHER" id="PTHR35400">
    <property type="entry name" value="SLR1083 PROTEIN"/>
    <property type="match status" value="1"/>
</dbReference>
<keyword evidence="2" id="KW-0540">Nuclease</keyword>
<dbReference type="InterPro" id="IPR011335">
    <property type="entry name" value="Restrct_endonuc-II-like"/>
</dbReference>
<proteinExistence type="predicted"/>
<evidence type="ECO:0000313" key="2">
    <source>
        <dbReference type="EMBL" id="QMW22494.1"/>
    </source>
</evidence>
<dbReference type="Gene3D" id="3.90.1570.10">
    <property type="entry name" value="tt1808, chain A"/>
    <property type="match status" value="1"/>
</dbReference>
<keyword evidence="3" id="KW-1185">Reference proteome</keyword>
<dbReference type="EMBL" id="CP059851">
    <property type="protein sequence ID" value="QMW22494.1"/>
    <property type="molecule type" value="Genomic_DNA"/>
</dbReference>
<dbReference type="PANTHER" id="PTHR35400:SF3">
    <property type="entry name" value="SLL1072 PROTEIN"/>
    <property type="match status" value="1"/>
</dbReference>
<keyword evidence="2" id="KW-0255">Endonuclease</keyword>
<accession>A0A7G5IGK2</accession>
<feature type="domain" description="Putative restriction endonuclease" evidence="1">
    <location>
        <begin position="34"/>
        <end position="174"/>
    </location>
</feature>
<dbReference type="InterPro" id="IPR008538">
    <property type="entry name" value="Uma2"/>
</dbReference>
<dbReference type="RefSeq" id="WP_182295441.1">
    <property type="nucleotide sequence ID" value="NZ_CP059851.1"/>
</dbReference>
<reference evidence="2 3" key="1">
    <citation type="submission" date="2020-07" db="EMBL/GenBank/DDBJ databases">
        <title>Complete genome sequence for Sandaracinobacter sp. M6.</title>
        <authorList>
            <person name="Tang Y."/>
            <person name="Liu Q."/>
            <person name="Guo Z."/>
            <person name="Lei P."/>
            <person name="Huang B."/>
        </authorList>
    </citation>
    <scope>NUCLEOTIDE SEQUENCE [LARGE SCALE GENOMIC DNA]</scope>
    <source>
        <strain evidence="2 3">M6</strain>
    </source>
</reference>
<dbReference type="AlphaFoldDB" id="A0A7G5IGK2"/>
<dbReference type="InterPro" id="IPR012296">
    <property type="entry name" value="Nuclease_put_TT1808"/>
</dbReference>
<name>A0A7G5IGK2_9SPHN</name>
<dbReference type="KEGG" id="sand:H3309_14320"/>
<dbReference type="CDD" id="cd06260">
    <property type="entry name" value="DUF820-like"/>
    <property type="match status" value="1"/>
</dbReference>
<dbReference type="SUPFAM" id="SSF52980">
    <property type="entry name" value="Restriction endonuclease-like"/>
    <property type="match status" value="1"/>
</dbReference>
<dbReference type="Proteomes" id="UP000515292">
    <property type="component" value="Chromosome"/>
</dbReference>
<dbReference type="Pfam" id="PF05685">
    <property type="entry name" value="Uma2"/>
    <property type="match status" value="1"/>
</dbReference>
<protein>
    <submittedName>
        <fullName evidence="2">Uma2 family endonuclease</fullName>
    </submittedName>
</protein>
<evidence type="ECO:0000259" key="1">
    <source>
        <dbReference type="Pfam" id="PF05685"/>
    </source>
</evidence>
<dbReference type="GO" id="GO:0004519">
    <property type="term" value="F:endonuclease activity"/>
    <property type="evidence" value="ECO:0007669"/>
    <property type="project" value="UniProtKB-KW"/>
</dbReference>
<evidence type="ECO:0000313" key="3">
    <source>
        <dbReference type="Proteomes" id="UP000515292"/>
    </source>
</evidence>
<sequence length="193" mass="20931">MNAPFAPPATHQRLPLTVDDLRLLHDHGAFNGIENRVELIGGDILLMNSMRMPHAHAVGELGFRLRLAIETFDRSLRMLAGVTLAFPPHDAPEPDLVLTCAAIRRDYLPGAEALLVVEVADSSADFDRNGKAVLYATHGVPEYWVIDLAAGAFLQHADPSDGRFARVEQQPLAGEARAWTLPDLAISLDGLAA</sequence>
<gene>
    <name evidence="2" type="ORF">H3309_14320</name>
</gene>
<keyword evidence="2" id="KW-0378">Hydrolase</keyword>